<evidence type="ECO:0000313" key="4">
    <source>
        <dbReference type="Proteomes" id="UP000235371"/>
    </source>
</evidence>
<dbReference type="OrthoDB" id="310895at2759"/>
<dbReference type="Gene3D" id="3.40.605.10">
    <property type="entry name" value="Aldehyde Dehydrogenase, Chain A, domain 1"/>
    <property type="match status" value="1"/>
</dbReference>
<dbReference type="InterPro" id="IPR050740">
    <property type="entry name" value="Aldehyde_DH_Superfamily"/>
</dbReference>
<dbReference type="STRING" id="1095630.A0A2J6SZX7"/>
<evidence type="ECO:0000313" key="3">
    <source>
        <dbReference type="EMBL" id="PMD56309.1"/>
    </source>
</evidence>
<dbReference type="EMBL" id="KZ613848">
    <property type="protein sequence ID" value="PMD56309.1"/>
    <property type="molecule type" value="Genomic_DNA"/>
</dbReference>
<dbReference type="InterPro" id="IPR016161">
    <property type="entry name" value="Ald_DH/histidinol_DH"/>
</dbReference>
<gene>
    <name evidence="3" type="ORF">K444DRAFT_616116</name>
</gene>
<sequence>MRVETSCKAFFAAFQIEFATSCIQEIASRISSMVGEVPNVASPDTMGFIFREALGPILLIAPWNAPLILAGRSMASIIGAGCSVVFKASELSPKTHHMLAEVFIEAGVPSDVINIIQTGGDNAPAVTETLIEHRAIRKVEFIGSAGVGSKIVQAAAKYLKPVLMELGDKAATIVLEDANLEEAAATCIFGGECFPD</sequence>
<proteinExistence type="predicted"/>
<dbReference type="InterPro" id="IPR016162">
    <property type="entry name" value="Ald_DH_N"/>
</dbReference>
<dbReference type="InParanoid" id="A0A2J6SZX7"/>
<dbReference type="GO" id="GO:0004777">
    <property type="term" value="F:succinate-semialdehyde dehydrogenase (NAD+) activity"/>
    <property type="evidence" value="ECO:0007669"/>
    <property type="project" value="TreeGrafter"/>
</dbReference>
<dbReference type="SUPFAM" id="SSF53720">
    <property type="entry name" value="ALDH-like"/>
    <property type="match status" value="1"/>
</dbReference>
<protein>
    <submittedName>
        <fullName evidence="3">Aldehyde dehydrogenase</fullName>
    </submittedName>
</protein>
<name>A0A2J6SZX7_9HELO</name>
<dbReference type="PANTHER" id="PTHR43353">
    <property type="entry name" value="SUCCINATE-SEMIALDEHYDE DEHYDROGENASE, MITOCHONDRIAL"/>
    <property type="match status" value="1"/>
</dbReference>
<keyword evidence="4" id="KW-1185">Reference proteome</keyword>
<evidence type="ECO:0000256" key="1">
    <source>
        <dbReference type="ARBA" id="ARBA00023002"/>
    </source>
</evidence>
<evidence type="ECO:0000259" key="2">
    <source>
        <dbReference type="Pfam" id="PF00171"/>
    </source>
</evidence>
<dbReference type="AlphaFoldDB" id="A0A2J6SZX7"/>
<dbReference type="InterPro" id="IPR015590">
    <property type="entry name" value="Aldehyde_DH_dom"/>
</dbReference>
<organism evidence="3 4">
    <name type="scientific">Hyaloscypha bicolor E</name>
    <dbReference type="NCBI Taxonomy" id="1095630"/>
    <lineage>
        <taxon>Eukaryota</taxon>
        <taxon>Fungi</taxon>
        <taxon>Dikarya</taxon>
        <taxon>Ascomycota</taxon>
        <taxon>Pezizomycotina</taxon>
        <taxon>Leotiomycetes</taxon>
        <taxon>Helotiales</taxon>
        <taxon>Hyaloscyphaceae</taxon>
        <taxon>Hyaloscypha</taxon>
        <taxon>Hyaloscypha bicolor</taxon>
    </lineage>
</organism>
<keyword evidence="1" id="KW-0560">Oxidoreductase</keyword>
<dbReference type="RefSeq" id="XP_024733213.1">
    <property type="nucleotide sequence ID" value="XM_024880860.1"/>
</dbReference>
<feature type="domain" description="Aldehyde dehydrogenase" evidence="2">
    <location>
        <begin position="10"/>
        <end position="190"/>
    </location>
</feature>
<dbReference type="GeneID" id="36588937"/>
<accession>A0A2J6SZX7</accession>
<dbReference type="GO" id="GO:0009450">
    <property type="term" value="P:gamma-aminobutyric acid catabolic process"/>
    <property type="evidence" value="ECO:0007669"/>
    <property type="project" value="TreeGrafter"/>
</dbReference>
<dbReference type="PANTHER" id="PTHR43353:SF6">
    <property type="entry name" value="CYTOPLASMIC ALDEHYDE DEHYDROGENASE (EUROFUNG)"/>
    <property type="match status" value="1"/>
</dbReference>
<dbReference type="Pfam" id="PF00171">
    <property type="entry name" value="Aldedh"/>
    <property type="match status" value="1"/>
</dbReference>
<dbReference type="Proteomes" id="UP000235371">
    <property type="component" value="Unassembled WGS sequence"/>
</dbReference>
<reference evidence="3 4" key="1">
    <citation type="submission" date="2016-04" db="EMBL/GenBank/DDBJ databases">
        <title>A degradative enzymes factory behind the ericoid mycorrhizal symbiosis.</title>
        <authorList>
            <consortium name="DOE Joint Genome Institute"/>
            <person name="Martino E."/>
            <person name="Morin E."/>
            <person name="Grelet G."/>
            <person name="Kuo A."/>
            <person name="Kohler A."/>
            <person name="Daghino S."/>
            <person name="Barry K."/>
            <person name="Choi C."/>
            <person name="Cichocki N."/>
            <person name="Clum A."/>
            <person name="Copeland A."/>
            <person name="Hainaut M."/>
            <person name="Haridas S."/>
            <person name="Labutti K."/>
            <person name="Lindquist E."/>
            <person name="Lipzen A."/>
            <person name="Khouja H.-R."/>
            <person name="Murat C."/>
            <person name="Ohm R."/>
            <person name="Olson A."/>
            <person name="Spatafora J."/>
            <person name="Veneault-Fourrey C."/>
            <person name="Henrissat B."/>
            <person name="Grigoriev I."/>
            <person name="Martin F."/>
            <person name="Perotto S."/>
        </authorList>
    </citation>
    <scope>NUCLEOTIDE SEQUENCE [LARGE SCALE GENOMIC DNA]</scope>
    <source>
        <strain evidence="3 4">E</strain>
    </source>
</reference>